<keyword evidence="2" id="KW-1185">Reference proteome</keyword>
<sequence>LGTQNPSAYLHQVKEVPILIIVKQGRVLMSKERPERSCITKIHHVLVMLEKLSSLSSSKKKETTE</sequence>
<evidence type="ECO:0000313" key="2">
    <source>
        <dbReference type="Proteomes" id="UP000789342"/>
    </source>
</evidence>
<dbReference type="AlphaFoldDB" id="A0A9N9NDY9"/>
<accession>A0A9N9NDY9</accession>
<protein>
    <submittedName>
        <fullName evidence="1">9127_t:CDS:1</fullName>
    </submittedName>
</protein>
<comment type="caution">
    <text evidence="1">The sequence shown here is derived from an EMBL/GenBank/DDBJ whole genome shotgun (WGS) entry which is preliminary data.</text>
</comment>
<gene>
    <name evidence="1" type="ORF">AMORRO_LOCUS13851</name>
</gene>
<organism evidence="1 2">
    <name type="scientific">Acaulospora morrowiae</name>
    <dbReference type="NCBI Taxonomy" id="94023"/>
    <lineage>
        <taxon>Eukaryota</taxon>
        <taxon>Fungi</taxon>
        <taxon>Fungi incertae sedis</taxon>
        <taxon>Mucoromycota</taxon>
        <taxon>Glomeromycotina</taxon>
        <taxon>Glomeromycetes</taxon>
        <taxon>Diversisporales</taxon>
        <taxon>Acaulosporaceae</taxon>
        <taxon>Acaulospora</taxon>
    </lineage>
</organism>
<feature type="non-terminal residue" evidence="1">
    <location>
        <position position="65"/>
    </location>
</feature>
<dbReference type="EMBL" id="CAJVPV010025362">
    <property type="protein sequence ID" value="CAG8728731.1"/>
    <property type="molecule type" value="Genomic_DNA"/>
</dbReference>
<feature type="non-terminal residue" evidence="1">
    <location>
        <position position="1"/>
    </location>
</feature>
<reference evidence="1" key="1">
    <citation type="submission" date="2021-06" db="EMBL/GenBank/DDBJ databases">
        <authorList>
            <person name="Kallberg Y."/>
            <person name="Tangrot J."/>
            <person name="Rosling A."/>
        </authorList>
    </citation>
    <scope>NUCLEOTIDE SEQUENCE</scope>
    <source>
        <strain evidence="1">CL551</strain>
    </source>
</reference>
<dbReference type="Proteomes" id="UP000789342">
    <property type="component" value="Unassembled WGS sequence"/>
</dbReference>
<evidence type="ECO:0000313" key="1">
    <source>
        <dbReference type="EMBL" id="CAG8728731.1"/>
    </source>
</evidence>
<name>A0A9N9NDY9_9GLOM</name>
<proteinExistence type="predicted"/>